<dbReference type="Pfam" id="PF08711">
    <property type="entry name" value="Med26"/>
    <property type="match status" value="1"/>
</dbReference>
<dbReference type="InterPro" id="IPR017923">
    <property type="entry name" value="TFIIS_N"/>
</dbReference>
<dbReference type="Gene3D" id="1.20.930.10">
    <property type="entry name" value="Conserved domain common to transcription factors TFIIS, elongin A, CRSP70"/>
    <property type="match status" value="1"/>
</dbReference>
<name>A0A9D4V6P3_ADICA</name>
<dbReference type="SUPFAM" id="SSF47676">
    <property type="entry name" value="Conserved domain common to transcription factors TFIIS, elongin A, CRSP70"/>
    <property type="match status" value="1"/>
</dbReference>
<dbReference type="AlphaFoldDB" id="A0A9D4V6P3"/>
<sequence length="223" mass="24912">MASQDSLLNIPALQLDDITGSASILEEDPKLAELKRVVLVLKKSILHPKVPKANPQAVLEALQDSASAISAQLQQLSSPTTTQDIGSWKIKELFALLYTTGMGKVVNKLRKYPHSRHVVALAKHLFHIWKQAAMPAVTHAAPSTSTGAPPTKALMCLLPVQPLPLCMLWSTVKQMQKNLFWFLHLHQLHYHHVSTRQGMPQWHPHPHAQEDMPHSVKKLIMCQ</sequence>
<gene>
    <name evidence="2" type="ORF">GOP47_0005780</name>
</gene>
<keyword evidence="3" id="KW-1185">Reference proteome</keyword>
<protein>
    <recommendedName>
        <fullName evidence="1">TFIIS N-terminal domain-containing protein</fullName>
    </recommendedName>
</protein>
<proteinExistence type="predicted"/>
<dbReference type="InterPro" id="IPR035441">
    <property type="entry name" value="TFIIS/LEDGF_dom_sf"/>
</dbReference>
<evidence type="ECO:0000313" key="2">
    <source>
        <dbReference type="EMBL" id="KAI5080301.1"/>
    </source>
</evidence>
<organism evidence="2 3">
    <name type="scientific">Adiantum capillus-veneris</name>
    <name type="common">Maidenhair fern</name>
    <dbReference type="NCBI Taxonomy" id="13818"/>
    <lineage>
        <taxon>Eukaryota</taxon>
        <taxon>Viridiplantae</taxon>
        <taxon>Streptophyta</taxon>
        <taxon>Embryophyta</taxon>
        <taxon>Tracheophyta</taxon>
        <taxon>Polypodiopsida</taxon>
        <taxon>Polypodiidae</taxon>
        <taxon>Polypodiales</taxon>
        <taxon>Pteridineae</taxon>
        <taxon>Pteridaceae</taxon>
        <taxon>Vittarioideae</taxon>
        <taxon>Adiantum</taxon>
    </lineage>
</organism>
<dbReference type="EMBL" id="JABFUD020000005">
    <property type="protein sequence ID" value="KAI5080301.1"/>
    <property type="molecule type" value="Genomic_DNA"/>
</dbReference>
<comment type="caution">
    <text evidence="2">The sequence shown here is derived from an EMBL/GenBank/DDBJ whole genome shotgun (WGS) entry which is preliminary data.</text>
</comment>
<accession>A0A9D4V6P3</accession>
<feature type="domain" description="TFIIS N-terminal" evidence="1">
    <location>
        <begin position="97"/>
        <end position="131"/>
    </location>
</feature>
<evidence type="ECO:0000313" key="3">
    <source>
        <dbReference type="Proteomes" id="UP000886520"/>
    </source>
</evidence>
<evidence type="ECO:0000259" key="1">
    <source>
        <dbReference type="Pfam" id="PF08711"/>
    </source>
</evidence>
<dbReference type="Proteomes" id="UP000886520">
    <property type="component" value="Chromosome 5"/>
</dbReference>
<reference evidence="2 3" key="1">
    <citation type="submission" date="2021-01" db="EMBL/GenBank/DDBJ databases">
        <title>Adiantum capillus-veneris genome.</title>
        <authorList>
            <person name="Fang Y."/>
            <person name="Liao Q."/>
        </authorList>
    </citation>
    <scope>NUCLEOTIDE SEQUENCE [LARGE SCALE GENOMIC DNA]</scope>
    <source>
        <strain evidence="2">H3</strain>
        <tissue evidence="2">Leaf</tissue>
    </source>
</reference>